<dbReference type="AlphaFoldDB" id="A0A511FBB8"/>
<sequence>MNTLTREVTARQFRAELATLSNEAAFARGRIGLHRYGALVAVLIGVEDFQRLRRLESAPGALEAEESLDELAQRLIAEGQAERRALEGG</sequence>
<evidence type="ECO:0000313" key="5">
    <source>
        <dbReference type="Proteomes" id="UP000564629"/>
    </source>
</evidence>
<comment type="caution">
    <text evidence="2">The sequence shown here is derived from an EMBL/GenBank/DDBJ whole genome shotgun (WGS) entry which is preliminary data.</text>
</comment>
<comment type="similarity">
    <text evidence="1">Belongs to the phD/YefM antitoxin family.</text>
</comment>
<name>A0A511FBB8_9CELL</name>
<dbReference type="RefSeq" id="WP_146836356.1">
    <property type="nucleotide sequence ID" value="NZ_BJVQ01000018.1"/>
</dbReference>
<organism evidence="2 4">
    <name type="scientific">Cellulomonas hominis</name>
    <dbReference type="NCBI Taxonomy" id="156981"/>
    <lineage>
        <taxon>Bacteria</taxon>
        <taxon>Bacillati</taxon>
        <taxon>Actinomycetota</taxon>
        <taxon>Actinomycetes</taxon>
        <taxon>Micrococcales</taxon>
        <taxon>Cellulomonadaceae</taxon>
        <taxon>Cellulomonas</taxon>
    </lineage>
</organism>
<dbReference type="SUPFAM" id="SSF143120">
    <property type="entry name" value="YefM-like"/>
    <property type="match status" value="1"/>
</dbReference>
<dbReference type="EMBL" id="JACHDN010000001">
    <property type="protein sequence ID" value="MBB5472749.1"/>
    <property type="molecule type" value="Genomic_DNA"/>
</dbReference>
<dbReference type="OrthoDB" id="3730588at2"/>
<dbReference type="Proteomes" id="UP000321723">
    <property type="component" value="Unassembled WGS sequence"/>
</dbReference>
<evidence type="ECO:0000313" key="3">
    <source>
        <dbReference type="EMBL" id="MBB5472749.1"/>
    </source>
</evidence>
<proteinExistence type="inferred from homology"/>
<evidence type="ECO:0000313" key="2">
    <source>
        <dbReference type="EMBL" id="GEL46522.1"/>
    </source>
</evidence>
<reference evidence="2 4" key="1">
    <citation type="submission" date="2019-07" db="EMBL/GenBank/DDBJ databases">
        <title>Whole genome shotgun sequence of Cellulomonas hominis NBRC 16055.</title>
        <authorList>
            <person name="Hosoyama A."/>
            <person name="Uohara A."/>
            <person name="Ohji S."/>
            <person name="Ichikawa N."/>
        </authorList>
    </citation>
    <scope>NUCLEOTIDE SEQUENCE [LARGE SCALE GENOMIC DNA]</scope>
    <source>
        <strain evidence="2 4">NBRC 16055</strain>
    </source>
</reference>
<gene>
    <name evidence="2" type="ORF">CHO01_16380</name>
    <name evidence="3" type="ORF">HNR08_001485</name>
</gene>
<evidence type="ECO:0000256" key="1">
    <source>
        <dbReference type="ARBA" id="ARBA00009981"/>
    </source>
</evidence>
<keyword evidence="4" id="KW-1185">Reference proteome</keyword>
<protein>
    <submittedName>
        <fullName evidence="3">PHD/YefM family antitoxin component YafN of YafNO toxin-antitoxin module</fullName>
    </submittedName>
</protein>
<reference evidence="3 5" key="2">
    <citation type="submission" date="2020-08" db="EMBL/GenBank/DDBJ databases">
        <title>Sequencing the genomes of 1000 actinobacteria strains.</title>
        <authorList>
            <person name="Klenk H.-P."/>
        </authorList>
    </citation>
    <scope>NUCLEOTIDE SEQUENCE [LARGE SCALE GENOMIC DNA]</scope>
    <source>
        <strain evidence="3 5">DSM 9581</strain>
    </source>
</reference>
<evidence type="ECO:0000313" key="4">
    <source>
        <dbReference type="Proteomes" id="UP000321723"/>
    </source>
</evidence>
<dbReference type="InterPro" id="IPR036165">
    <property type="entry name" value="YefM-like_sf"/>
</dbReference>
<accession>A0A511FBB8</accession>
<dbReference type="EMBL" id="BJVQ01000018">
    <property type="protein sequence ID" value="GEL46522.1"/>
    <property type="molecule type" value="Genomic_DNA"/>
</dbReference>
<dbReference type="Proteomes" id="UP000564629">
    <property type="component" value="Unassembled WGS sequence"/>
</dbReference>